<evidence type="ECO:0000259" key="5">
    <source>
        <dbReference type="Pfam" id="PF23727"/>
    </source>
</evidence>
<dbReference type="InterPro" id="IPR055409">
    <property type="entry name" value="Beta-prop_FAM234A_B"/>
</dbReference>
<dbReference type="InterPro" id="IPR015943">
    <property type="entry name" value="WD40/YVTN_repeat-like_dom_sf"/>
</dbReference>
<dbReference type="Gene3D" id="2.130.10.10">
    <property type="entry name" value="YVTN repeat-like/Quinoprotein amine dehydrogenase"/>
    <property type="match status" value="1"/>
</dbReference>
<evidence type="ECO:0000313" key="7">
    <source>
        <dbReference type="EnsemblMetazoa" id="CapteP94391"/>
    </source>
</evidence>
<comment type="subcellular location">
    <subcellularLocation>
        <location evidence="1">Membrane</location>
        <topology evidence="1">Single-pass membrane protein</topology>
    </subcellularLocation>
</comment>
<dbReference type="PANTHER" id="PTHR21419">
    <property type="match status" value="1"/>
</dbReference>
<keyword evidence="3" id="KW-1133">Transmembrane helix</keyword>
<dbReference type="HOGENOM" id="CLU_571415_0_0_1"/>
<dbReference type="SUPFAM" id="SSF69318">
    <property type="entry name" value="Integrin alpha N-terminal domain"/>
    <property type="match status" value="1"/>
</dbReference>
<reference evidence="8" key="1">
    <citation type="submission" date="2012-12" db="EMBL/GenBank/DDBJ databases">
        <authorList>
            <person name="Hellsten U."/>
            <person name="Grimwood J."/>
            <person name="Chapman J.A."/>
            <person name="Shapiro H."/>
            <person name="Aerts A."/>
            <person name="Otillar R.P."/>
            <person name="Terry A.Y."/>
            <person name="Boore J.L."/>
            <person name="Simakov O."/>
            <person name="Marletaz F."/>
            <person name="Cho S.-J."/>
            <person name="Edsinger-Gonzales E."/>
            <person name="Havlak P."/>
            <person name="Kuo D.-H."/>
            <person name="Larsson T."/>
            <person name="Lv J."/>
            <person name="Arendt D."/>
            <person name="Savage R."/>
            <person name="Osoegawa K."/>
            <person name="de Jong P."/>
            <person name="Lindberg D.R."/>
            <person name="Seaver E.C."/>
            <person name="Weisblat D.A."/>
            <person name="Putnam N.H."/>
            <person name="Grigoriev I.V."/>
            <person name="Rokhsar D.S."/>
        </authorList>
    </citation>
    <scope>NUCLEOTIDE SEQUENCE</scope>
    <source>
        <strain evidence="8">I ESC-2004</strain>
    </source>
</reference>
<keyword evidence="2" id="KW-0812">Transmembrane</keyword>
<proteinExistence type="predicted"/>
<dbReference type="InterPro" id="IPR028994">
    <property type="entry name" value="Integrin_alpha_N"/>
</dbReference>
<evidence type="ECO:0000256" key="1">
    <source>
        <dbReference type="ARBA" id="ARBA00004167"/>
    </source>
</evidence>
<protein>
    <recommendedName>
        <fullName evidence="5">FAM234A/B beta-propeller domain-containing protein</fullName>
    </recommendedName>
</protein>
<dbReference type="SMART" id="SM00564">
    <property type="entry name" value="PQQ"/>
    <property type="match status" value="4"/>
</dbReference>
<evidence type="ECO:0000256" key="2">
    <source>
        <dbReference type="ARBA" id="ARBA00022692"/>
    </source>
</evidence>
<dbReference type="Proteomes" id="UP000014760">
    <property type="component" value="Unassembled WGS sequence"/>
</dbReference>
<dbReference type="STRING" id="283909.R7U569"/>
<evidence type="ECO:0000313" key="8">
    <source>
        <dbReference type="Proteomes" id="UP000014760"/>
    </source>
</evidence>
<dbReference type="OMA" id="TEIWAIN"/>
<name>R7U569_CAPTE</name>
<evidence type="ECO:0000313" key="6">
    <source>
        <dbReference type="EMBL" id="ELU01119.1"/>
    </source>
</evidence>
<dbReference type="InterPro" id="IPR045232">
    <property type="entry name" value="FAM234"/>
</dbReference>
<dbReference type="EnsemblMetazoa" id="CapteT94391">
    <property type="protein sequence ID" value="CapteP94391"/>
    <property type="gene ID" value="CapteG94391"/>
</dbReference>
<dbReference type="OrthoDB" id="567787at2759"/>
<accession>R7U569</accession>
<dbReference type="InterPro" id="IPR018391">
    <property type="entry name" value="PQQ_b-propeller_rpt"/>
</dbReference>
<dbReference type="Pfam" id="PF23727">
    <property type="entry name" value="Beta-prop_FAM234A_B"/>
    <property type="match status" value="1"/>
</dbReference>
<evidence type="ECO:0000256" key="4">
    <source>
        <dbReference type="ARBA" id="ARBA00023136"/>
    </source>
</evidence>
<evidence type="ECO:0000256" key="3">
    <source>
        <dbReference type="ARBA" id="ARBA00022989"/>
    </source>
</evidence>
<keyword evidence="4" id="KW-0472">Membrane</keyword>
<dbReference type="PANTHER" id="PTHR21419:SF36">
    <property type="entry name" value="PROTEIN FAM234A-LIKE"/>
    <property type="match status" value="1"/>
</dbReference>
<feature type="domain" description="FAM234A/B beta-propeller" evidence="5">
    <location>
        <begin position="62"/>
        <end position="388"/>
    </location>
</feature>
<dbReference type="EMBL" id="KB305378">
    <property type="protein sequence ID" value="ELU01119.1"/>
    <property type="molecule type" value="Genomic_DNA"/>
</dbReference>
<dbReference type="EMBL" id="AMQN01001758">
    <property type="status" value="NOT_ANNOTATED_CDS"/>
    <property type="molecule type" value="Genomic_DNA"/>
</dbReference>
<sequence>MLFVAFLALFAYFVVYLVNHYGNQWLLGNGTSSSAVIGCSRVEVEDVWVKGIPKLMTESAFRLLDVNRDGVMDILFGFATGGEGYNVPNIVCDIYFGGKHPCLGGLLALDGRTGEELWRHYTPHEIFSVTCEEDLNRDGQADCVIAGRVGTMEAVNSLNGQMLWNFTHSTERVDIMNLYTAQFIRDLDGDGVRNCNNSLFPGSQTRLSGKLLFFSGRTGRLLKSVPVPDERESYYSPVIYKIRDGTEIVLFGTGGETHPGSLWYISLMDLYKGDNSKAEQIYYNKQKGVMTPPVLIDLTNDGVRDIVFANYNSTVLALDGQTYRKLWNFSYPMSETYASPAPGFFNGDDVPDFMVHWQHGPGFPVYYHAISTVIDGATGQPLIKPYIRSSIGAQTSPLTISVEGKGNDIFLYWMADCLGHEGKGGQYDFVKGTNVHEKSRSDVCRLRFKSEGVTHLYALNQHLQNPGSIVYNSGMTIH</sequence>
<reference evidence="6 8" key="2">
    <citation type="journal article" date="2013" name="Nature">
        <title>Insights into bilaterian evolution from three spiralian genomes.</title>
        <authorList>
            <person name="Simakov O."/>
            <person name="Marletaz F."/>
            <person name="Cho S.J."/>
            <person name="Edsinger-Gonzales E."/>
            <person name="Havlak P."/>
            <person name="Hellsten U."/>
            <person name="Kuo D.H."/>
            <person name="Larsson T."/>
            <person name="Lv J."/>
            <person name="Arendt D."/>
            <person name="Savage R."/>
            <person name="Osoegawa K."/>
            <person name="de Jong P."/>
            <person name="Grimwood J."/>
            <person name="Chapman J.A."/>
            <person name="Shapiro H."/>
            <person name="Aerts A."/>
            <person name="Otillar R.P."/>
            <person name="Terry A.Y."/>
            <person name="Boore J.L."/>
            <person name="Grigoriev I.V."/>
            <person name="Lindberg D.R."/>
            <person name="Seaver E.C."/>
            <person name="Weisblat D.A."/>
            <person name="Putnam N.H."/>
            <person name="Rokhsar D.S."/>
        </authorList>
    </citation>
    <scope>NUCLEOTIDE SEQUENCE</scope>
    <source>
        <strain evidence="6 8">I ESC-2004</strain>
    </source>
</reference>
<keyword evidence="8" id="KW-1185">Reference proteome</keyword>
<organism evidence="6">
    <name type="scientific">Capitella teleta</name>
    <name type="common">Polychaete worm</name>
    <dbReference type="NCBI Taxonomy" id="283909"/>
    <lineage>
        <taxon>Eukaryota</taxon>
        <taxon>Metazoa</taxon>
        <taxon>Spiralia</taxon>
        <taxon>Lophotrochozoa</taxon>
        <taxon>Annelida</taxon>
        <taxon>Polychaeta</taxon>
        <taxon>Sedentaria</taxon>
        <taxon>Scolecida</taxon>
        <taxon>Capitellidae</taxon>
        <taxon>Capitella</taxon>
    </lineage>
</organism>
<gene>
    <name evidence="6" type="ORF">CAPTEDRAFT_94391</name>
</gene>
<dbReference type="GO" id="GO:0016020">
    <property type="term" value="C:membrane"/>
    <property type="evidence" value="ECO:0007669"/>
    <property type="project" value="UniProtKB-SubCell"/>
</dbReference>
<dbReference type="AlphaFoldDB" id="R7U569"/>
<reference evidence="7" key="3">
    <citation type="submission" date="2015-06" db="UniProtKB">
        <authorList>
            <consortium name="EnsemblMetazoa"/>
        </authorList>
    </citation>
    <scope>IDENTIFICATION</scope>
</reference>